<dbReference type="CDD" id="cd02440">
    <property type="entry name" value="AdoMet_MTases"/>
    <property type="match status" value="1"/>
</dbReference>
<gene>
    <name evidence="2" type="ORF">H663_015230</name>
</gene>
<dbReference type="Pfam" id="PF08241">
    <property type="entry name" value="Methyltransf_11"/>
    <property type="match status" value="1"/>
</dbReference>
<dbReference type="EMBL" id="LFYT02000023">
    <property type="protein sequence ID" value="PVE41814.1"/>
    <property type="molecule type" value="Genomic_DNA"/>
</dbReference>
<dbReference type="GO" id="GO:0008757">
    <property type="term" value="F:S-adenosylmethionine-dependent methyltransferase activity"/>
    <property type="evidence" value="ECO:0007669"/>
    <property type="project" value="InterPro"/>
</dbReference>
<dbReference type="GO" id="GO:0032259">
    <property type="term" value="P:methylation"/>
    <property type="evidence" value="ECO:0007669"/>
    <property type="project" value="UniProtKB-KW"/>
</dbReference>
<name>A0A2T7UAX5_9BURK</name>
<accession>A0A2T7UAX5</accession>
<dbReference type="InterPro" id="IPR013216">
    <property type="entry name" value="Methyltransf_11"/>
</dbReference>
<comment type="caution">
    <text evidence="2">The sequence shown here is derived from an EMBL/GenBank/DDBJ whole genome shotgun (WGS) entry which is preliminary data.</text>
</comment>
<sequence>MNWYDRVVLPYLIDFACGLPMVQAQRRQLVPQAQGRVLEIGMGTGRNLAFYDRSRVTRLVGVDPAMQMHRLAQKRSQKAGISVELMGLSAEQLPTADASFDTVVCTYTLCSIPDAAQAMREMRRVLVPGGTLLFCEHGRAPDSDVRRWQERLQPLWGPLAGGCQLGRDIPALLQEAGFAAQTQSAYLAGPRPMTFHYWGQAQAT</sequence>
<dbReference type="RefSeq" id="WP_053175626.1">
    <property type="nucleotide sequence ID" value="NZ_LFYT02000023.1"/>
</dbReference>
<reference evidence="2" key="1">
    <citation type="submission" date="2017-04" db="EMBL/GenBank/DDBJ databases">
        <title>Unexpected and diverse lifestyles within the genus Limnohabitans.</title>
        <authorList>
            <person name="Kasalicky V."/>
            <person name="Mehrshad M."/>
            <person name="Andrei S.-A."/>
            <person name="Salcher M."/>
            <person name="Kratochvilova H."/>
            <person name="Simek K."/>
            <person name="Ghai R."/>
        </authorList>
    </citation>
    <scope>NUCLEOTIDE SEQUENCE [LARGE SCALE GENOMIC DNA]</scope>
    <source>
        <strain evidence="2">II-D5</strain>
    </source>
</reference>
<organism evidence="2 3">
    <name type="scientific">Limnohabitans planktonicus II-D5</name>
    <dbReference type="NCBI Taxonomy" id="1293045"/>
    <lineage>
        <taxon>Bacteria</taxon>
        <taxon>Pseudomonadati</taxon>
        <taxon>Pseudomonadota</taxon>
        <taxon>Betaproteobacteria</taxon>
        <taxon>Burkholderiales</taxon>
        <taxon>Comamonadaceae</taxon>
        <taxon>Limnohabitans</taxon>
    </lineage>
</organism>
<dbReference type="InterPro" id="IPR029063">
    <property type="entry name" value="SAM-dependent_MTases_sf"/>
</dbReference>
<keyword evidence="2" id="KW-0808">Transferase</keyword>
<keyword evidence="3" id="KW-1185">Reference proteome</keyword>
<dbReference type="STRING" id="1293045.H663_17145"/>
<evidence type="ECO:0000259" key="1">
    <source>
        <dbReference type="Pfam" id="PF08241"/>
    </source>
</evidence>
<dbReference type="OrthoDB" id="108476at2"/>
<dbReference type="AlphaFoldDB" id="A0A2T7UAX5"/>
<evidence type="ECO:0000313" key="3">
    <source>
        <dbReference type="Proteomes" id="UP000037507"/>
    </source>
</evidence>
<protein>
    <submittedName>
        <fullName evidence="2">SAM-dependent methyltransferase</fullName>
    </submittedName>
</protein>
<evidence type="ECO:0000313" key="2">
    <source>
        <dbReference type="EMBL" id="PVE41814.1"/>
    </source>
</evidence>
<dbReference type="PANTHER" id="PTHR45036">
    <property type="entry name" value="METHYLTRANSFERASE LIKE 7B"/>
    <property type="match status" value="1"/>
</dbReference>
<dbReference type="Proteomes" id="UP000037507">
    <property type="component" value="Unassembled WGS sequence"/>
</dbReference>
<dbReference type="SUPFAM" id="SSF53335">
    <property type="entry name" value="S-adenosyl-L-methionine-dependent methyltransferases"/>
    <property type="match status" value="1"/>
</dbReference>
<feature type="domain" description="Methyltransferase type 11" evidence="1">
    <location>
        <begin position="38"/>
        <end position="134"/>
    </location>
</feature>
<keyword evidence="2" id="KW-0489">Methyltransferase</keyword>
<dbReference type="Gene3D" id="3.40.50.150">
    <property type="entry name" value="Vaccinia Virus protein VP39"/>
    <property type="match status" value="1"/>
</dbReference>
<dbReference type="InterPro" id="IPR052356">
    <property type="entry name" value="Thiol_S-MT"/>
</dbReference>
<dbReference type="PANTHER" id="PTHR45036:SF1">
    <property type="entry name" value="METHYLTRANSFERASE LIKE 7A"/>
    <property type="match status" value="1"/>
</dbReference>
<proteinExistence type="predicted"/>